<organism evidence="2 3">
    <name type="scientific">Allocoleopsis franciscana PCC 7113</name>
    <dbReference type="NCBI Taxonomy" id="1173027"/>
    <lineage>
        <taxon>Bacteria</taxon>
        <taxon>Bacillati</taxon>
        <taxon>Cyanobacteriota</taxon>
        <taxon>Cyanophyceae</taxon>
        <taxon>Coleofasciculales</taxon>
        <taxon>Coleofasciculaceae</taxon>
        <taxon>Allocoleopsis</taxon>
        <taxon>Allocoleopsis franciscana</taxon>
    </lineage>
</organism>
<dbReference type="PANTHER" id="PTHR38590:SF1">
    <property type="entry name" value="BLL0828 PROTEIN"/>
    <property type="match status" value="1"/>
</dbReference>
<dbReference type="Proteomes" id="UP000010471">
    <property type="component" value="Chromosome"/>
</dbReference>
<accession>K9WJ11</accession>
<dbReference type="STRING" id="1173027.Mic7113_4059"/>
<dbReference type="AlphaFoldDB" id="K9WJ11"/>
<dbReference type="PANTHER" id="PTHR38590">
    <property type="entry name" value="BLL0828 PROTEIN"/>
    <property type="match status" value="1"/>
</dbReference>
<dbReference type="KEGG" id="mic:Mic7113_4059"/>
<sequence>MILSDANYILPPFEIPLPSPLKRGKPDVACAFCCPGVGGDRMPNKKDLIVTDFHLPYNPKLVEKAKELRKNMTAAERKLWYGYLKDFPFRVLRQKPIDNFIVDFYCAHLKLVIEVDGESHFTSEGKDYDRERTQVLEGYGLKVVRFRNDEVLKEWEGVCQCIAEMIPPSPPF</sequence>
<dbReference type="EMBL" id="CP003630">
    <property type="protein sequence ID" value="AFZ19764.1"/>
    <property type="molecule type" value="Genomic_DNA"/>
</dbReference>
<dbReference type="SUPFAM" id="SSF52980">
    <property type="entry name" value="Restriction endonuclease-like"/>
    <property type="match status" value="1"/>
</dbReference>
<dbReference type="HOGENOM" id="CLU_107928_1_0_3"/>
<protein>
    <recommendedName>
        <fullName evidence="1">DUF559 domain-containing protein</fullName>
    </recommendedName>
</protein>
<dbReference type="Gene3D" id="3.40.960.10">
    <property type="entry name" value="VSR Endonuclease"/>
    <property type="match status" value="1"/>
</dbReference>
<dbReference type="InterPro" id="IPR007569">
    <property type="entry name" value="DUF559"/>
</dbReference>
<dbReference type="CDD" id="cd01038">
    <property type="entry name" value="Endonuclease_DUF559"/>
    <property type="match status" value="1"/>
</dbReference>
<dbReference type="InterPro" id="IPR047216">
    <property type="entry name" value="Endonuclease_DUF559_bact"/>
</dbReference>
<feature type="domain" description="DUF559" evidence="1">
    <location>
        <begin position="61"/>
        <end position="166"/>
    </location>
</feature>
<evidence type="ECO:0000313" key="3">
    <source>
        <dbReference type="Proteomes" id="UP000010471"/>
    </source>
</evidence>
<evidence type="ECO:0000313" key="2">
    <source>
        <dbReference type="EMBL" id="AFZ19764.1"/>
    </source>
</evidence>
<dbReference type="Pfam" id="PF04480">
    <property type="entry name" value="DUF559"/>
    <property type="match status" value="1"/>
</dbReference>
<gene>
    <name evidence="2" type="ORF">Mic7113_4059</name>
</gene>
<dbReference type="InterPro" id="IPR011335">
    <property type="entry name" value="Restrct_endonuc-II-like"/>
</dbReference>
<reference evidence="2 3" key="1">
    <citation type="submission" date="2012-06" db="EMBL/GenBank/DDBJ databases">
        <title>Finished chromosome of genome of Microcoleus sp. PCC 7113.</title>
        <authorList>
            <consortium name="US DOE Joint Genome Institute"/>
            <person name="Gugger M."/>
            <person name="Coursin T."/>
            <person name="Rippka R."/>
            <person name="Tandeau De Marsac N."/>
            <person name="Huntemann M."/>
            <person name="Wei C.-L."/>
            <person name="Han J."/>
            <person name="Detter J.C."/>
            <person name="Han C."/>
            <person name="Tapia R."/>
            <person name="Chen A."/>
            <person name="Kyrpides N."/>
            <person name="Mavromatis K."/>
            <person name="Markowitz V."/>
            <person name="Szeto E."/>
            <person name="Ivanova N."/>
            <person name="Pagani I."/>
            <person name="Pati A."/>
            <person name="Goodwin L."/>
            <person name="Nordberg H.P."/>
            <person name="Cantor M.N."/>
            <person name="Hua S.X."/>
            <person name="Woyke T."/>
            <person name="Kerfeld C.A."/>
        </authorList>
    </citation>
    <scope>NUCLEOTIDE SEQUENCE [LARGE SCALE GENOMIC DNA]</scope>
    <source>
        <strain evidence="2 3">PCC 7113</strain>
    </source>
</reference>
<dbReference type="eggNOG" id="COG2852">
    <property type="taxonomic scope" value="Bacteria"/>
</dbReference>
<name>K9WJ11_9CYAN</name>
<evidence type="ECO:0000259" key="1">
    <source>
        <dbReference type="Pfam" id="PF04480"/>
    </source>
</evidence>
<dbReference type="PATRIC" id="fig|1173027.3.peg.4481"/>
<proteinExistence type="predicted"/>
<keyword evidence="3" id="KW-1185">Reference proteome</keyword>